<sequence length="153" mass="16618">MTKKTTWVGALLVSLAGAPLLAQVYGAVADFALSGVMRTFASVNIGIAVLLLLQGVSLALLGKHQATRRPDSARVFWAVLGWYLLCAAVFSTKAAFLPEAPYGALFFVGWLPSAYIWLLAKDVFFVWPLWLPAAAQASLLAGFYYGRRRARHA</sequence>
<dbReference type="AlphaFoldDB" id="A0A423XV31"/>
<keyword evidence="1" id="KW-0812">Transmembrane</keyword>
<comment type="caution">
    <text evidence="2">The sequence shown here is derived from an EMBL/GenBank/DDBJ whole genome shotgun (WGS) entry which is preliminary data.</text>
</comment>
<feature type="transmembrane region" description="Helical" evidence="1">
    <location>
        <begin position="127"/>
        <end position="146"/>
    </location>
</feature>
<dbReference type="Proteomes" id="UP000285793">
    <property type="component" value="Unassembled WGS sequence"/>
</dbReference>
<organism evidence="2 3">
    <name type="scientific">Cronobacter malonaticus</name>
    <dbReference type="NCBI Taxonomy" id="413503"/>
    <lineage>
        <taxon>Bacteria</taxon>
        <taxon>Pseudomonadati</taxon>
        <taxon>Pseudomonadota</taxon>
        <taxon>Gammaproteobacteria</taxon>
        <taxon>Enterobacterales</taxon>
        <taxon>Enterobacteriaceae</taxon>
        <taxon>Cronobacter</taxon>
    </lineage>
</organism>
<name>A0A423XV31_9ENTR</name>
<feature type="transmembrane region" description="Helical" evidence="1">
    <location>
        <begin position="42"/>
        <end position="62"/>
    </location>
</feature>
<keyword evidence="1" id="KW-1133">Transmembrane helix</keyword>
<feature type="transmembrane region" description="Helical" evidence="1">
    <location>
        <begin position="74"/>
        <end position="96"/>
    </location>
</feature>
<evidence type="ECO:0000313" key="3">
    <source>
        <dbReference type="Proteomes" id="UP000285793"/>
    </source>
</evidence>
<keyword evidence="1" id="KW-0472">Membrane</keyword>
<reference evidence="2 3" key="1">
    <citation type="journal article" date="2018" name="Front. Microbiol.">
        <title>An Investigation of an Acute Gastroenteritis Outbreak: Cronobacter sakazakii, a Potential Cause of Food-Borne Illness.</title>
        <authorList>
            <person name="Yong W."/>
            <person name="Guo B."/>
            <person name="Shi X."/>
            <person name="Cheng T."/>
            <person name="Chen M."/>
            <person name="Jiang X."/>
            <person name="Ye Y."/>
            <person name="Wang J."/>
            <person name="Xie G."/>
            <person name="Ding J."/>
        </authorList>
    </citation>
    <scope>NUCLEOTIDE SEQUENCE [LARGE SCALE GENOMIC DNA]</scope>
    <source>
        <strain evidence="2 3">S1</strain>
    </source>
</reference>
<evidence type="ECO:0000256" key="1">
    <source>
        <dbReference type="SAM" id="Phobius"/>
    </source>
</evidence>
<gene>
    <name evidence="2" type="ORF">C3E80_12625</name>
</gene>
<evidence type="ECO:0000313" key="2">
    <source>
        <dbReference type="EMBL" id="ROW60494.1"/>
    </source>
</evidence>
<protein>
    <submittedName>
        <fullName evidence="2">Uncharacterized protein</fullName>
    </submittedName>
</protein>
<dbReference type="RefSeq" id="WP_123948591.1">
    <property type="nucleotide sequence ID" value="NZ_CP136596.1"/>
</dbReference>
<dbReference type="EMBL" id="PQJL01000014">
    <property type="protein sequence ID" value="ROW60494.1"/>
    <property type="molecule type" value="Genomic_DNA"/>
</dbReference>
<accession>A0A423XV31</accession>
<proteinExistence type="predicted"/>